<gene>
    <name evidence="2" type="ORF">Ocin01_07472</name>
</gene>
<protein>
    <submittedName>
        <fullName evidence="2">Uncharacterized protein</fullName>
    </submittedName>
</protein>
<dbReference type="Proteomes" id="UP000094527">
    <property type="component" value="Unassembled WGS sequence"/>
</dbReference>
<keyword evidence="3" id="KW-1185">Reference proteome</keyword>
<evidence type="ECO:0000256" key="1">
    <source>
        <dbReference type="SAM" id="MobiDB-lite"/>
    </source>
</evidence>
<feature type="compositionally biased region" description="Low complexity" evidence="1">
    <location>
        <begin position="100"/>
        <end position="109"/>
    </location>
</feature>
<evidence type="ECO:0000313" key="3">
    <source>
        <dbReference type="Proteomes" id="UP000094527"/>
    </source>
</evidence>
<evidence type="ECO:0000313" key="2">
    <source>
        <dbReference type="EMBL" id="ODM99210.1"/>
    </source>
</evidence>
<accession>A0A1D2N1U8</accession>
<proteinExistence type="predicted"/>
<sequence length="223" mass="25529">MRTLRLRPSFPSCINRKVSDERPKKVSLEMGDFPLQELELLRQERLAELKAECLDLKHQLSEHSLQGALLREAQREANGNAKIHGTHSKSMHELSRFPGSSDSTNSVSSTFDESMRRRREERLQNLRRELQEFAIKYSIGEYADKIEGLDESLPLNETGSVVVLSPTNQSPLGVDTVNAAILLRIQRQRELELQRARMELKHLAFRLKHKLEEENSSTEEGAS</sequence>
<reference evidence="2 3" key="1">
    <citation type="journal article" date="2016" name="Genome Biol. Evol.">
        <title>Gene Family Evolution Reflects Adaptation to Soil Environmental Stressors in the Genome of the Collembolan Orchesella cincta.</title>
        <authorList>
            <person name="Faddeeva-Vakhrusheva A."/>
            <person name="Derks M.F."/>
            <person name="Anvar S.Y."/>
            <person name="Agamennone V."/>
            <person name="Suring W."/>
            <person name="Smit S."/>
            <person name="van Straalen N.M."/>
            <person name="Roelofs D."/>
        </authorList>
    </citation>
    <scope>NUCLEOTIDE SEQUENCE [LARGE SCALE GENOMIC DNA]</scope>
    <source>
        <tissue evidence="2">Mixed pool</tissue>
    </source>
</reference>
<organism evidence="2 3">
    <name type="scientific">Orchesella cincta</name>
    <name type="common">Springtail</name>
    <name type="synonym">Podura cincta</name>
    <dbReference type="NCBI Taxonomy" id="48709"/>
    <lineage>
        <taxon>Eukaryota</taxon>
        <taxon>Metazoa</taxon>
        <taxon>Ecdysozoa</taxon>
        <taxon>Arthropoda</taxon>
        <taxon>Hexapoda</taxon>
        <taxon>Collembola</taxon>
        <taxon>Entomobryomorpha</taxon>
        <taxon>Entomobryoidea</taxon>
        <taxon>Orchesellidae</taxon>
        <taxon>Orchesellinae</taxon>
        <taxon>Orchesella</taxon>
    </lineage>
</organism>
<dbReference type="AlphaFoldDB" id="A0A1D2N1U8"/>
<name>A0A1D2N1U8_ORCCI</name>
<dbReference type="EMBL" id="LJIJ01000294">
    <property type="protein sequence ID" value="ODM99210.1"/>
    <property type="molecule type" value="Genomic_DNA"/>
</dbReference>
<comment type="caution">
    <text evidence="2">The sequence shown here is derived from an EMBL/GenBank/DDBJ whole genome shotgun (WGS) entry which is preliminary data.</text>
</comment>
<feature type="region of interest" description="Disordered" evidence="1">
    <location>
        <begin position="83"/>
        <end position="117"/>
    </location>
</feature>